<accession>A0A1F7YIG8</accession>
<dbReference type="SUPFAM" id="SSF88723">
    <property type="entry name" value="PIN domain-like"/>
    <property type="match status" value="1"/>
</dbReference>
<feature type="domain" description="PIN" evidence="1">
    <location>
        <begin position="14"/>
        <end position="137"/>
    </location>
</feature>
<dbReference type="InterPro" id="IPR002716">
    <property type="entry name" value="PIN_dom"/>
</dbReference>
<dbReference type="InterPro" id="IPR029060">
    <property type="entry name" value="PIN-like_dom_sf"/>
</dbReference>
<protein>
    <recommendedName>
        <fullName evidence="1">PIN domain-containing protein</fullName>
    </recommendedName>
</protein>
<comment type="caution">
    <text evidence="2">The sequence shown here is derived from an EMBL/GenBank/DDBJ whole genome shotgun (WGS) entry which is preliminary data.</text>
</comment>
<proteinExistence type="predicted"/>
<sequence>MNNHSSNIPVKSPIFFDSSCFIYTFEKHPIYHDLVKPIFNMLSENSIKGLTSIITVTEVLTAPFKEKKDELVEYYLNIFSQTPQLSILLPFFQTSIEAAKIRAEYNFNTPDAYQLALAKEAGCKSFLTNDKNLKKFKRFKILILDEFMTSSPL</sequence>
<dbReference type="EMBL" id="MGGI01000008">
    <property type="protein sequence ID" value="OGM27062.1"/>
    <property type="molecule type" value="Genomic_DNA"/>
</dbReference>
<dbReference type="Gene3D" id="3.40.50.1010">
    <property type="entry name" value="5'-nuclease"/>
    <property type="match status" value="1"/>
</dbReference>
<dbReference type="AlphaFoldDB" id="A0A1F7YIG8"/>
<reference evidence="2 3" key="1">
    <citation type="journal article" date="2016" name="Nat. Commun.">
        <title>Thousands of microbial genomes shed light on interconnected biogeochemical processes in an aquifer system.</title>
        <authorList>
            <person name="Anantharaman K."/>
            <person name="Brown C.T."/>
            <person name="Hug L.A."/>
            <person name="Sharon I."/>
            <person name="Castelle C.J."/>
            <person name="Probst A.J."/>
            <person name="Thomas B.C."/>
            <person name="Singh A."/>
            <person name="Wilkins M.J."/>
            <person name="Karaoz U."/>
            <person name="Brodie E.L."/>
            <person name="Williams K.H."/>
            <person name="Hubbard S.S."/>
            <person name="Banfield J.F."/>
        </authorList>
    </citation>
    <scope>NUCLEOTIDE SEQUENCE [LARGE SCALE GENOMIC DNA]</scope>
</reference>
<evidence type="ECO:0000313" key="2">
    <source>
        <dbReference type="EMBL" id="OGM27062.1"/>
    </source>
</evidence>
<gene>
    <name evidence="2" type="ORF">A2627_01880</name>
</gene>
<evidence type="ECO:0000259" key="1">
    <source>
        <dbReference type="Pfam" id="PF01850"/>
    </source>
</evidence>
<evidence type="ECO:0000313" key="3">
    <source>
        <dbReference type="Proteomes" id="UP000178851"/>
    </source>
</evidence>
<dbReference type="Pfam" id="PF01850">
    <property type="entry name" value="PIN"/>
    <property type="match status" value="1"/>
</dbReference>
<organism evidence="2 3">
    <name type="scientific">Candidatus Woesebacteria bacterium RIFCSPHIGHO2_01_FULL_39_28</name>
    <dbReference type="NCBI Taxonomy" id="1802496"/>
    <lineage>
        <taxon>Bacteria</taxon>
        <taxon>Candidatus Woeseibacteriota</taxon>
    </lineage>
</organism>
<dbReference type="Proteomes" id="UP000178851">
    <property type="component" value="Unassembled WGS sequence"/>
</dbReference>
<name>A0A1F7YIG8_9BACT</name>